<dbReference type="GO" id="GO:0016042">
    <property type="term" value="P:lipid catabolic process"/>
    <property type="evidence" value="ECO:0007669"/>
    <property type="project" value="UniProtKB-UniRule"/>
</dbReference>
<dbReference type="Gene3D" id="3.40.1090.10">
    <property type="entry name" value="Cytosolic phospholipase A2 catalytic domain"/>
    <property type="match status" value="2"/>
</dbReference>
<feature type="domain" description="PNPLA" evidence="5">
    <location>
        <begin position="5"/>
        <end position="177"/>
    </location>
</feature>
<evidence type="ECO:0000256" key="4">
    <source>
        <dbReference type="PROSITE-ProRule" id="PRU01161"/>
    </source>
</evidence>
<dbReference type="AlphaFoldDB" id="W1Q4X3"/>
<dbReference type="InterPro" id="IPR002641">
    <property type="entry name" value="PNPLA_dom"/>
</dbReference>
<comment type="caution">
    <text evidence="6">The sequence shown here is derived from an EMBL/GenBank/DDBJ whole genome shotgun (WGS) entry which is preliminary data.</text>
</comment>
<reference evidence="6" key="1">
    <citation type="submission" date="2013-06" db="EMBL/GenBank/DDBJ databases">
        <authorList>
            <person name="Weinstock G."/>
            <person name="Sodergren E."/>
            <person name="Clifton S."/>
            <person name="Fulton L."/>
            <person name="Fulton B."/>
            <person name="Courtney L."/>
            <person name="Fronick C."/>
            <person name="Harrison M."/>
            <person name="Strong C."/>
            <person name="Farmer C."/>
            <person name="Delahaunty K."/>
            <person name="Markovic C."/>
            <person name="Hall O."/>
            <person name="Minx P."/>
            <person name="Tomlinson C."/>
            <person name="Mitreva M."/>
            <person name="Nelson J."/>
            <person name="Hou S."/>
            <person name="Wollam A."/>
            <person name="Pepin K.H."/>
            <person name="Johnson M."/>
            <person name="Bhonagiri V."/>
            <person name="Nash W.E."/>
            <person name="Warren W."/>
            <person name="Chinwalla A."/>
            <person name="Mardis E.R."/>
            <person name="Wilson R.K."/>
        </authorList>
    </citation>
    <scope>NUCLEOTIDE SEQUENCE [LARGE SCALE GENOMIC DNA]</scope>
    <source>
        <strain evidence="6">ATCC 49176</strain>
    </source>
</reference>
<accession>W1Q4X3</accession>
<dbReference type="InterPro" id="IPR050301">
    <property type="entry name" value="NTE"/>
</dbReference>
<evidence type="ECO:0000313" key="7">
    <source>
        <dbReference type="Proteomes" id="UP000019050"/>
    </source>
</evidence>
<dbReference type="Pfam" id="PF01734">
    <property type="entry name" value="Patatin"/>
    <property type="match status" value="1"/>
</dbReference>
<organism evidence="6 7">
    <name type="scientific">Abiotrophia defectiva ATCC 49176</name>
    <dbReference type="NCBI Taxonomy" id="592010"/>
    <lineage>
        <taxon>Bacteria</taxon>
        <taxon>Bacillati</taxon>
        <taxon>Bacillota</taxon>
        <taxon>Bacilli</taxon>
        <taxon>Lactobacillales</taxon>
        <taxon>Aerococcaceae</taxon>
        <taxon>Abiotrophia</taxon>
    </lineage>
</organism>
<dbReference type="Pfam" id="PF19890">
    <property type="entry name" value="DUF6363"/>
    <property type="match status" value="1"/>
</dbReference>
<dbReference type="eggNOG" id="COG4667">
    <property type="taxonomic scope" value="Bacteria"/>
</dbReference>
<dbReference type="EMBL" id="ACIN03000002">
    <property type="protein sequence ID" value="ESK66305.1"/>
    <property type="molecule type" value="Genomic_DNA"/>
</dbReference>
<dbReference type="GeneID" id="84817472"/>
<keyword evidence="7" id="KW-1185">Reference proteome</keyword>
<dbReference type="STRING" id="592010.GCWU000182_000372"/>
<dbReference type="PANTHER" id="PTHR14226:SF25">
    <property type="entry name" value="PHOSPHOESTERASE"/>
    <property type="match status" value="1"/>
</dbReference>
<keyword evidence="3 4" id="KW-0443">Lipid metabolism</keyword>
<dbReference type="GO" id="GO:0016787">
    <property type="term" value="F:hydrolase activity"/>
    <property type="evidence" value="ECO:0007669"/>
    <property type="project" value="UniProtKB-UniRule"/>
</dbReference>
<feature type="active site" description="Nucleophile" evidence="4">
    <location>
        <position position="38"/>
    </location>
</feature>
<dbReference type="Proteomes" id="UP000019050">
    <property type="component" value="Unassembled WGS sequence"/>
</dbReference>
<evidence type="ECO:0000259" key="5">
    <source>
        <dbReference type="PROSITE" id="PS51635"/>
    </source>
</evidence>
<dbReference type="HOGENOM" id="CLU_048271_1_0_9"/>
<feature type="short sequence motif" description="GXGXXG" evidence="4">
    <location>
        <begin position="9"/>
        <end position="14"/>
    </location>
</feature>
<comment type="caution">
    <text evidence="4">Lacks conserved residue(s) required for the propagation of feature annotation.</text>
</comment>
<dbReference type="InterPro" id="IPR016035">
    <property type="entry name" value="Acyl_Trfase/lysoPLipase"/>
</dbReference>
<evidence type="ECO:0000256" key="2">
    <source>
        <dbReference type="ARBA" id="ARBA00022963"/>
    </source>
</evidence>
<dbReference type="PANTHER" id="PTHR14226">
    <property type="entry name" value="NEUROPATHY TARGET ESTERASE/SWISS CHEESE D.MELANOGASTER"/>
    <property type="match status" value="1"/>
</dbReference>
<dbReference type="CDD" id="cd07208">
    <property type="entry name" value="Pat_hypo_Ecoli_yjju_like"/>
    <property type="match status" value="1"/>
</dbReference>
<dbReference type="InterPro" id="IPR037483">
    <property type="entry name" value="YjjU-like"/>
</dbReference>
<feature type="active site" description="Proton acceptor" evidence="4">
    <location>
        <position position="164"/>
    </location>
</feature>
<dbReference type="RefSeq" id="WP_023391026.1">
    <property type="nucleotide sequence ID" value="NZ_KI535340.1"/>
</dbReference>
<sequence length="286" mass="32247">MRIGMVFEGGGMRGLYSAGVLDSLMAAQIPVDEIVAVSAGALFGVNYVSGQIGRAWRYNQRYLGDKRYMSLSSWLKTGNYVNKDFAYYQVPMTLDPFDNERFKASSTRFHAVVTHVASGKAEYALIEDAFDQMEVLRASSALPFVSKMIQLDASPYLTGGDYLDGGISDSIPVHYARQLDVDKLIVVLTRPASYRKATRTNPLYSIVYRRFPALVQALNQRGYHYNQTLDQIETLEAQGELFVIRPSAHLEVGRFEREIRVLESLYNLGRQDGQNQINPLEIYLQT</sequence>
<gene>
    <name evidence="6" type="ORF">GCWU000182_000372</name>
</gene>
<keyword evidence="2 4" id="KW-0442">Lipid degradation</keyword>
<feature type="short sequence motif" description="DGA/G" evidence="4">
    <location>
        <begin position="164"/>
        <end position="166"/>
    </location>
</feature>
<keyword evidence="1 4" id="KW-0378">Hydrolase</keyword>
<evidence type="ECO:0000313" key="6">
    <source>
        <dbReference type="EMBL" id="ESK66305.1"/>
    </source>
</evidence>
<protein>
    <submittedName>
        <fullName evidence="6">Phospholipase, patatin family</fullName>
    </submittedName>
</protein>
<dbReference type="OrthoDB" id="9802424at2"/>
<dbReference type="PROSITE" id="PS51635">
    <property type="entry name" value="PNPLA"/>
    <property type="match status" value="1"/>
</dbReference>
<name>W1Q4X3_ABIDE</name>
<dbReference type="InterPro" id="IPR045943">
    <property type="entry name" value="DUF6363"/>
</dbReference>
<evidence type="ECO:0000256" key="1">
    <source>
        <dbReference type="ARBA" id="ARBA00022801"/>
    </source>
</evidence>
<evidence type="ECO:0000256" key="3">
    <source>
        <dbReference type="ARBA" id="ARBA00023098"/>
    </source>
</evidence>
<proteinExistence type="predicted"/>
<dbReference type="SUPFAM" id="SSF52151">
    <property type="entry name" value="FabD/lysophospholipase-like"/>
    <property type="match status" value="1"/>
</dbReference>